<sequence>MAVSWSSPPRLPTTPCVQTHEIAAADLTEKTPPNLVHVFVDGLAWKMSKEGVHDQFELFGEILEAVVIADKGTDISKAADS</sequence>
<dbReference type="GO" id="GO:0003723">
    <property type="term" value="F:RNA binding"/>
    <property type="evidence" value="ECO:0007669"/>
    <property type="project" value="UniProtKB-KW"/>
</dbReference>
<reference evidence="2" key="1">
    <citation type="submission" date="2015-06" db="UniProtKB">
        <authorList>
            <consortium name="EnsemblPlants"/>
        </authorList>
    </citation>
    <scope>IDENTIFICATION</scope>
</reference>
<dbReference type="PANTHER" id="PTHR11176:SF21">
    <property type="entry name" value="OS01G0958500 PROTEIN"/>
    <property type="match status" value="1"/>
</dbReference>
<dbReference type="Gene3D" id="3.30.70.330">
    <property type="match status" value="1"/>
</dbReference>
<dbReference type="EnsemblPlants" id="EMT30419">
    <property type="protein sequence ID" value="EMT30419"/>
    <property type="gene ID" value="F775_42632"/>
</dbReference>
<dbReference type="InterPro" id="IPR035979">
    <property type="entry name" value="RBD_domain_sf"/>
</dbReference>
<dbReference type="PANTHER" id="PTHR11176">
    <property type="entry name" value="BOULE-RELATED"/>
    <property type="match status" value="1"/>
</dbReference>
<name>M8C817_AEGTA</name>
<dbReference type="SUPFAM" id="SSF54928">
    <property type="entry name" value="RNA-binding domain, RBD"/>
    <property type="match status" value="1"/>
</dbReference>
<accession>M8C817</accession>
<dbReference type="AlphaFoldDB" id="M8C817"/>
<keyword evidence="1" id="KW-0694">RNA-binding</keyword>
<proteinExistence type="predicted"/>
<protein>
    <submittedName>
        <fullName evidence="2">Uncharacterized protein</fullName>
    </submittedName>
</protein>
<evidence type="ECO:0000256" key="1">
    <source>
        <dbReference type="ARBA" id="ARBA00022884"/>
    </source>
</evidence>
<evidence type="ECO:0000313" key="2">
    <source>
        <dbReference type="EnsemblPlants" id="EMT30419"/>
    </source>
</evidence>
<dbReference type="InterPro" id="IPR012677">
    <property type="entry name" value="Nucleotide-bd_a/b_plait_sf"/>
</dbReference>
<organism evidence="2">
    <name type="scientific">Aegilops tauschii</name>
    <name type="common">Tausch's goatgrass</name>
    <name type="synonym">Aegilops squarrosa</name>
    <dbReference type="NCBI Taxonomy" id="37682"/>
    <lineage>
        <taxon>Eukaryota</taxon>
        <taxon>Viridiplantae</taxon>
        <taxon>Streptophyta</taxon>
        <taxon>Embryophyta</taxon>
        <taxon>Tracheophyta</taxon>
        <taxon>Spermatophyta</taxon>
        <taxon>Magnoliopsida</taxon>
        <taxon>Liliopsida</taxon>
        <taxon>Poales</taxon>
        <taxon>Poaceae</taxon>
        <taxon>BOP clade</taxon>
        <taxon>Pooideae</taxon>
        <taxon>Triticodae</taxon>
        <taxon>Triticeae</taxon>
        <taxon>Triticinae</taxon>
        <taxon>Aegilops</taxon>
    </lineage>
</organism>